<dbReference type="Proteomes" id="UP000595703">
    <property type="component" value="Chromosome"/>
</dbReference>
<accession>A0A7U3UYR6</accession>
<dbReference type="InterPro" id="IPR053977">
    <property type="entry name" value="Rv2466c-like"/>
</dbReference>
<dbReference type="AlphaFoldDB" id="A0A7U3UYR6"/>
<proteinExistence type="predicted"/>
<reference evidence="1 2" key="2">
    <citation type="journal article" date="2011" name="J. Antibiot.">
        <title>Furaquinocins I and J: novel polyketide isoprenoid hybrid compounds from Streptomyces reveromyceticus SN-593.</title>
        <authorList>
            <person name="Panthee S."/>
            <person name="Takahashi S."/>
            <person name="Takagi H."/>
            <person name="Nogawa T."/>
            <person name="Oowada E."/>
            <person name="Uramoto M."/>
            <person name="Osada H."/>
        </authorList>
    </citation>
    <scope>NUCLEOTIDE SEQUENCE [LARGE SCALE GENOMIC DNA]</scope>
    <source>
        <strain evidence="1 2">SN-593</strain>
    </source>
</reference>
<keyword evidence="2" id="KW-1185">Reference proteome</keyword>
<dbReference type="Pfam" id="PF22234">
    <property type="entry name" value="Rv2466c-like"/>
    <property type="match status" value="1"/>
</dbReference>
<dbReference type="InterPro" id="IPR036249">
    <property type="entry name" value="Thioredoxin-like_sf"/>
</dbReference>
<sequence>MTVPVLGATLYFDPTCATGWRASRWLEPQARKHDVPVRWRAADRWFGTAAEEVPGKKRGYPAASKVFLRVVEAAHRDGADDLVGRLYAAYGWATHEDTRPHHPDLVREMVAAYAPAYLDAVDDPALDELVVAAHHEAAEYVGDGESSPVLVVRTAEGERGFYGPVLGPGPEGERADRLWDLLVLAASLPEFFELSARRTWRRPRRDPLTDHSTSVLPLLPEDLRAP</sequence>
<dbReference type="Gene3D" id="3.40.30.10">
    <property type="entry name" value="Glutaredoxin"/>
    <property type="match status" value="1"/>
</dbReference>
<dbReference type="EMBL" id="AP018365">
    <property type="protein sequence ID" value="BBB01334.1"/>
    <property type="molecule type" value="Genomic_DNA"/>
</dbReference>
<name>A0A7U3UYR6_9ACTN</name>
<dbReference type="KEGG" id="arev:RVR_8700"/>
<evidence type="ECO:0000313" key="2">
    <source>
        <dbReference type="Proteomes" id="UP000595703"/>
    </source>
</evidence>
<reference evidence="1 2" key="1">
    <citation type="journal article" date="2010" name="J. Bacteriol.">
        <title>Biochemical characterization of a novel indole prenyltransferase from Streptomyces sp. SN-593.</title>
        <authorList>
            <person name="Takahashi S."/>
            <person name="Takagi H."/>
            <person name="Toyoda A."/>
            <person name="Uramoto M."/>
            <person name="Nogawa T."/>
            <person name="Ueki M."/>
            <person name="Sakaki Y."/>
            <person name="Osada H."/>
        </authorList>
    </citation>
    <scope>NUCLEOTIDE SEQUENCE [LARGE SCALE GENOMIC DNA]</scope>
    <source>
        <strain evidence="1 2">SN-593</strain>
    </source>
</reference>
<reference evidence="1 2" key="4">
    <citation type="journal article" date="2020" name="Sci. Rep.">
        <title>beta-carboline chemical signals induce reveromycin production through a LuxR family regulator in Streptomyces sp. SN-593.</title>
        <authorList>
            <person name="Panthee S."/>
            <person name="Kito N."/>
            <person name="Hayashi T."/>
            <person name="Shimizu T."/>
            <person name="Ishikawa J."/>
            <person name="Hamamoto H."/>
            <person name="Osada H."/>
            <person name="Takahashi S."/>
        </authorList>
    </citation>
    <scope>NUCLEOTIDE SEQUENCE [LARGE SCALE GENOMIC DNA]</scope>
    <source>
        <strain evidence="1 2">SN-593</strain>
    </source>
</reference>
<dbReference type="RefSeq" id="WP_202237242.1">
    <property type="nucleotide sequence ID" value="NZ_AP018365.1"/>
</dbReference>
<evidence type="ECO:0008006" key="3">
    <source>
        <dbReference type="Google" id="ProtNLM"/>
    </source>
</evidence>
<evidence type="ECO:0000313" key="1">
    <source>
        <dbReference type="EMBL" id="BBB01334.1"/>
    </source>
</evidence>
<reference evidence="1 2" key="3">
    <citation type="journal article" date="2011" name="Nat. Chem. Biol.">
        <title>Reveromycin A biosynthesis uses RevG and RevJ for stereospecific spiroacetal formation.</title>
        <authorList>
            <person name="Takahashi S."/>
            <person name="Toyoda A."/>
            <person name="Sekiyama Y."/>
            <person name="Takagi H."/>
            <person name="Nogawa T."/>
            <person name="Uramoto M."/>
            <person name="Suzuki R."/>
            <person name="Koshino H."/>
            <person name="Kumano T."/>
            <person name="Panthee S."/>
            <person name="Dairi T."/>
            <person name="Ishikawa J."/>
            <person name="Ikeda H."/>
            <person name="Sakaki Y."/>
            <person name="Osada H."/>
        </authorList>
    </citation>
    <scope>NUCLEOTIDE SEQUENCE [LARGE SCALE GENOMIC DNA]</scope>
    <source>
        <strain evidence="1 2">SN-593</strain>
    </source>
</reference>
<organism evidence="1 2">
    <name type="scientific">Actinacidiphila reveromycinica</name>
    <dbReference type="NCBI Taxonomy" id="659352"/>
    <lineage>
        <taxon>Bacteria</taxon>
        <taxon>Bacillati</taxon>
        <taxon>Actinomycetota</taxon>
        <taxon>Actinomycetes</taxon>
        <taxon>Kitasatosporales</taxon>
        <taxon>Streptomycetaceae</taxon>
        <taxon>Actinacidiphila</taxon>
    </lineage>
</organism>
<dbReference type="SUPFAM" id="SSF52833">
    <property type="entry name" value="Thioredoxin-like"/>
    <property type="match status" value="1"/>
</dbReference>
<protein>
    <recommendedName>
        <fullName evidence="3">DSBA-like thioredoxin domain-containing protein</fullName>
    </recommendedName>
</protein>
<gene>
    <name evidence="1" type="ORF">RVR_8700</name>
</gene>